<accession>A0A6P5T8D0</accession>
<gene>
    <name evidence="3" type="primary">LOC110764733</name>
</gene>
<feature type="region of interest" description="Disordered" evidence="1">
    <location>
        <begin position="89"/>
        <end position="112"/>
    </location>
</feature>
<evidence type="ECO:0000313" key="3">
    <source>
        <dbReference type="RefSeq" id="XP_021823442.1"/>
    </source>
</evidence>
<dbReference type="GO" id="GO:0003677">
    <property type="term" value="F:DNA binding"/>
    <property type="evidence" value="ECO:0007669"/>
    <property type="project" value="InterPro"/>
</dbReference>
<keyword evidence="2" id="KW-1185">Reference proteome</keyword>
<proteinExistence type="predicted"/>
<dbReference type="AlphaFoldDB" id="A0A6P5T8D0"/>
<name>A0A6P5T8D0_PRUAV</name>
<sequence>MDKDNDGSSGRPRTHKFIPKGRKKTGAPVPAPEDGDNDDGEKARKAEDLLRQFNENLQRRGAKVEKKSSVRVAFGPGADISSTSIRTYGTAKDCNTGKSSSSVLVDSDDDQSLPTLPEVGKDVSMEDATDVAPLQTVKQRYTECWDSETTYYPTTLPLRKPNSGDPVLNENEFGKDAEKEYDESTINHAAELGLLEEKVEARMLFVQLPTILPLTKRSATAKGKEKVGSSTSLESTGAPKKGCSLEELPGGYMGKMLVYKSGAIKLKLGNTLCDVSPGSDCLCDEDVAVINTLEKTCCVLGGISHRAVVTPNVDSLLNVISLD</sequence>
<feature type="region of interest" description="Disordered" evidence="1">
    <location>
        <begin position="1"/>
        <end position="48"/>
    </location>
</feature>
<organism evidence="2 3">
    <name type="scientific">Prunus avium</name>
    <name type="common">Cherry</name>
    <name type="synonym">Cerasus avium</name>
    <dbReference type="NCBI Taxonomy" id="42229"/>
    <lineage>
        <taxon>Eukaryota</taxon>
        <taxon>Viridiplantae</taxon>
        <taxon>Streptophyta</taxon>
        <taxon>Embryophyta</taxon>
        <taxon>Tracheophyta</taxon>
        <taxon>Spermatophyta</taxon>
        <taxon>Magnoliopsida</taxon>
        <taxon>eudicotyledons</taxon>
        <taxon>Gunneridae</taxon>
        <taxon>Pentapetalae</taxon>
        <taxon>rosids</taxon>
        <taxon>fabids</taxon>
        <taxon>Rosales</taxon>
        <taxon>Rosaceae</taxon>
        <taxon>Amygdaloideae</taxon>
        <taxon>Amygdaleae</taxon>
        <taxon>Prunus</taxon>
    </lineage>
</organism>
<evidence type="ECO:0000313" key="2">
    <source>
        <dbReference type="Proteomes" id="UP000515124"/>
    </source>
</evidence>
<dbReference type="GO" id="GO:0042797">
    <property type="term" value="P:tRNA transcription by RNA polymerase III"/>
    <property type="evidence" value="ECO:0007669"/>
    <property type="project" value="TreeGrafter"/>
</dbReference>
<reference evidence="3" key="1">
    <citation type="submission" date="2025-08" db="UniProtKB">
        <authorList>
            <consortium name="RefSeq"/>
        </authorList>
    </citation>
    <scope>IDENTIFICATION</scope>
</reference>
<dbReference type="RefSeq" id="XP_021823442.1">
    <property type="nucleotide sequence ID" value="XM_021967750.1"/>
</dbReference>
<dbReference type="Proteomes" id="UP000515124">
    <property type="component" value="Unplaced"/>
</dbReference>
<dbReference type="PANTHER" id="PTHR13408:SF6">
    <property type="entry name" value="DNA BINDING PROTEIN"/>
    <property type="match status" value="1"/>
</dbReference>
<evidence type="ECO:0000256" key="1">
    <source>
        <dbReference type="SAM" id="MobiDB-lite"/>
    </source>
</evidence>
<dbReference type="GO" id="GO:0005666">
    <property type="term" value="C:RNA polymerase III complex"/>
    <property type="evidence" value="ECO:0007669"/>
    <property type="project" value="InterPro"/>
</dbReference>
<dbReference type="Pfam" id="PF05132">
    <property type="entry name" value="RNA_pol_Rpc4"/>
    <property type="match status" value="1"/>
</dbReference>
<protein>
    <submittedName>
        <fullName evidence="3">DNA-directed RNA polymerase III subunit rpc4-like isoform X2</fullName>
    </submittedName>
</protein>
<dbReference type="InterPro" id="IPR007811">
    <property type="entry name" value="RPC4"/>
</dbReference>
<feature type="compositionally biased region" description="Basic residues" evidence="1">
    <location>
        <begin position="12"/>
        <end position="25"/>
    </location>
</feature>
<dbReference type="GeneID" id="110764733"/>
<dbReference type="PANTHER" id="PTHR13408">
    <property type="entry name" value="DNA-DIRECTED RNA POLYMERASE III"/>
    <property type="match status" value="1"/>
</dbReference>